<keyword evidence="2" id="KW-0560">Oxidoreductase</keyword>
<dbReference type="GO" id="GO:0000287">
    <property type="term" value="F:magnesium ion binding"/>
    <property type="evidence" value="ECO:0007669"/>
    <property type="project" value="UniProtKB-ARBA"/>
</dbReference>
<evidence type="ECO:0000256" key="2">
    <source>
        <dbReference type="ARBA" id="ARBA00023002"/>
    </source>
</evidence>
<accession>A0A076EP97</accession>
<evidence type="ECO:0000256" key="3">
    <source>
        <dbReference type="ARBA" id="ARBA00023052"/>
    </source>
</evidence>
<proteinExistence type="predicted"/>
<dbReference type="AlphaFoldDB" id="A0A076EP97"/>
<comment type="cofactor">
    <cofactor evidence="1">
        <name>thiamine diphosphate</name>
        <dbReference type="ChEBI" id="CHEBI:58937"/>
    </cofactor>
</comment>
<gene>
    <name evidence="5" type="ORF">EP51_25740</name>
</gene>
<dbReference type="PANTHER" id="PTHR43380:SF1">
    <property type="entry name" value="2-OXOISOVALERATE DEHYDROGENASE SUBUNIT ALPHA, MITOCHONDRIAL"/>
    <property type="match status" value="1"/>
</dbReference>
<dbReference type="InterPro" id="IPR017596">
    <property type="entry name" value="PdhA/BkdA"/>
</dbReference>
<protein>
    <submittedName>
        <fullName evidence="5">Pyruvate dehydrogenase</fullName>
    </submittedName>
</protein>
<organism evidence="5 6">
    <name type="scientific">Rhodococcus opacus</name>
    <name type="common">Nocardia opaca</name>
    <dbReference type="NCBI Taxonomy" id="37919"/>
    <lineage>
        <taxon>Bacteria</taxon>
        <taxon>Bacillati</taxon>
        <taxon>Actinomycetota</taxon>
        <taxon>Actinomycetes</taxon>
        <taxon>Mycobacteriales</taxon>
        <taxon>Nocardiaceae</taxon>
        <taxon>Rhodococcus</taxon>
    </lineage>
</organism>
<dbReference type="eggNOG" id="COG1071">
    <property type="taxonomic scope" value="Bacteria"/>
</dbReference>
<sequence>MHLEVVVTLVEPPVARPYRKFLPAERAVQYLDAAGELTESEARYPRPADDRLVEMYRNMVLGRRFDQQATALTKQGRLAVYPSSRGQEACQIAAAMSLHPGDWMFPTYRDSVALAARGIDPVQILSMLAGDWHCGYDPAAHRSAPQCTPLATQLLHATGVAYGEHRKGNDTVALAFCGDGATSEGDFHEALNFAAVFKAPVVFLVQNNGFAISVPLARQSAAPSLAHKGVGYGIGSEQVDGNDPVAMLAVMDEAARFVRAGNGPVIVEAHTYRIDAHTNADDATRYRDSSEVEQWLGRDPLARLEKYLRGKGLLDDAAADALTADAEAAASALRAGMNVDRAGDPMDLFRYVFAEPTPQLREQQAQVQAELAAESEEN</sequence>
<dbReference type="InterPro" id="IPR001017">
    <property type="entry name" value="DH_E1"/>
</dbReference>
<evidence type="ECO:0000313" key="6">
    <source>
        <dbReference type="Proteomes" id="UP000028488"/>
    </source>
</evidence>
<dbReference type="Pfam" id="PF00676">
    <property type="entry name" value="E1_dh"/>
    <property type="match status" value="1"/>
</dbReference>
<dbReference type="EMBL" id="CP008947">
    <property type="protein sequence ID" value="AII07855.1"/>
    <property type="molecule type" value="Genomic_DNA"/>
</dbReference>
<feature type="domain" description="Dehydrogenase E1 component" evidence="4">
    <location>
        <begin position="56"/>
        <end position="328"/>
    </location>
</feature>
<dbReference type="GO" id="GO:0009083">
    <property type="term" value="P:branched-chain amino acid catabolic process"/>
    <property type="evidence" value="ECO:0007669"/>
    <property type="project" value="TreeGrafter"/>
</dbReference>
<dbReference type="PANTHER" id="PTHR43380">
    <property type="entry name" value="2-OXOISOVALERATE DEHYDROGENASE SUBUNIT ALPHA, MITOCHONDRIAL"/>
    <property type="match status" value="1"/>
</dbReference>
<evidence type="ECO:0000259" key="4">
    <source>
        <dbReference type="Pfam" id="PF00676"/>
    </source>
</evidence>
<dbReference type="RefSeq" id="WP_128640746.1">
    <property type="nucleotide sequence ID" value="NZ_CP008947.1"/>
</dbReference>
<keyword evidence="5" id="KW-0670">Pyruvate</keyword>
<dbReference type="InterPro" id="IPR050771">
    <property type="entry name" value="Alpha-ketoacid_DH_E1_comp"/>
</dbReference>
<evidence type="ECO:0000256" key="1">
    <source>
        <dbReference type="ARBA" id="ARBA00001964"/>
    </source>
</evidence>
<reference evidence="5 6" key="1">
    <citation type="submission" date="2014-07" db="EMBL/GenBank/DDBJ databases">
        <title>Genome Sequence of Rhodococcus opacus Strain R7, a Biodegrader of Mono- and Polycyclic Aromatic Hydrocarbons.</title>
        <authorList>
            <person name="Di Gennaro P."/>
            <person name="Zampolli J."/>
            <person name="Presti I."/>
            <person name="Cappelletti M."/>
            <person name="D'Ursi P."/>
            <person name="Orro A."/>
            <person name="Mezzelani A."/>
            <person name="Milanesi L."/>
        </authorList>
    </citation>
    <scope>NUCLEOTIDE SEQUENCE [LARGE SCALE GENOMIC DNA]</scope>
    <source>
        <strain evidence="5 6">R7</strain>
    </source>
</reference>
<dbReference type="Gene3D" id="3.40.50.970">
    <property type="match status" value="1"/>
</dbReference>
<evidence type="ECO:0000313" key="5">
    <source>
        <dbReference type="EMBL" id="AII07855.1"/>
    </source>
</evidence>
<dbReference type="CDD" id="cd02000">
    <property type="entry name" value="TPP_E1_PDC_ADC_BCADC"/>
    <property type="match status" value="1"/>
</dbReference>
<keyword evidence="3" id="KW-0786">Thiamine pyrophosphate</keyword>
<dbReference type="SUPFAM" id="SSF52518">
    <property type="entry name" value="Thiamin diphosphate-binding fold (THDP-binding)"/>
    <property type="match status" value="1"/>
</dbReference>
<dbReference type="Proteomes" id="UP000028488">
    <property type="component" value="Chromosome"/>
</dbReference>
<dbReference type="NCBIfam" id="TIGR03181">
    <property type="entry name" value="PDH_E1_alph_x"/>
    <property type="match status" value="1"/>
</dbReference>
<dbReference type="InterPro" id="IPR029061">
    <property type="entry name" value="THDP-binding"/>
</dbReference>
<dbReference type="GO" id="GO:0016624">
    <property type="term" value="F:oxidoreductase activity, acting on the aldehyde or oxo group of donors, disulfide as acceptor"/>
    <property type="evidence" value="ECO:0007669"/>
    <property type="project" value="InterPro"/>
</dbReference>
<name>A0A076EP97_RHOOP</name>